<dbReference type="GeneID" id="95389072"/>
<comment type="caution">
    <text evidence="2">The sequence shown here is derived from an EMBL/GenBank/DDBJ whole genome shotgun (WGS) entry which is preliminary data.</text>
</comment>
<dbReference type="Proteomes" id="UP000579945">
    <property type="component" value="Unassembled WGS sequence"/>
</dbReference>
<dbReference type="Gene3D" id="3.40.50.1820">
    <property type="entry name" value="alpha/beta hydrolase"/>
    <property type="match status" value="1"/>
</dbReference>
<evidence type="ECO:0000259" key="1">
    <source>
        <dbReference type="Pfam" id="PF12697"/>
    </source>
</evidence>
<dbReference type="GO" id="GO:0016020">
    <property type="term" value="C:membrane"/>
    <property type="evidence" value="ECO:0007669"/>
    <property type="project" value="TreeGrafter"/>
</dbReference>
<proteinExistence type="predicted"/>
<dbReference type="InterPro" id="IPR000073">
    <property type="entry name" value="AB_hydrolase_1"/>
</dbReference>
<dbReference type="PANTHER" id="PTHR43798:SF33">
    <property type="entry name" value="HYDROLASE, PUTATIVE (AFU_ORTHOLOGUE AFUA_2G14860)-RELATED"/>
    <property type="match status" value="1"/>
</dbReference>
<accession>A0A7W5V773</accession>
<sequence>MRYGDWGQRSARCAAIRSETVDVQGASVHYLHARGRPGQPAQLLVHPMGATGTFWLDVIPLLAAQGPVIAPDLPGTFAGHTETPHPRAATAHVNARFLQAFTRTLGLERLTVHGWSMGGLVSLLFARRARAVERLVLTSPTLPGPLTRSEALAWQTLGRLTLAAAVPALRGTLRLYGRRLLEAKLSRGDPVTAPGGGLDLARGDLTRVSPELVALQTEERHEMRDQPGRMADAVVAFASVVSAMYVDRRPVLDAIDQVRAPTLLLWGDQDPLIERSTVDFLLDRRPDWGLRVFEGAGHLMPMELPAAYAEAVSA</sequence>
<gene>
    <name evidence="2" type="ORF">FHR33_002584</name>
</gene>
<dbReference type="GO" id="GO:0003824">
    <property type="term" value="F:catalytic activity"/>
    <property type="evidence" value="ECO:0007669"/>
    <property type="project" value="UniProtKB-ARBA"/>
</dbReference>
<dbReference type="AlphaFoldDB" id="A0A7W5V773"/>
<dbReference type="SUPFAM" id="SSF53474">
    <property type="entry name" value="alpha/beta-Hydrolases"/>
    <property type="match status" value="1"/>
</dbReference>
<dbReference type="PANTHER" id="PTHR43798">
    <property type="entry name" value="MONOACYLGLYCEROL LIPASE"/>
    <property type="match status" value="1"/>
</dbReference>
<evidence type="ECO:0000313" key="3">
    <source>
        <dbReference type="Proteomes" id="UP000579945"/>
    </source>
</evidence>
<dbReference type="InterPro" id="IPR029058">
    <property type="entry name" value="AB_hydrolase_fold"/>
</dbReference>
<evidence type="ECO:0000313" key="2">
    <source>
        <dbReference type="EMBL" id="MBB3726724.1"/>
    </source>
</evidence>
<dbReference type="InterPro" id="IPR050266">
    <property type="entry name" value="AB_hydrolase_sf"/>
</dbReference>
<keyword evidence="3" id="KW-1185">Reference proteome</keyword>
<dbReference type="Pfam" id="PF12697">
    <property type="entry name" value="Abhydrolase_6"/>
    <property type="match status" value="1"/>
</dbReference>
<feature type="domain" description="AB hydrolase-1" evidence="1">
    <location>
        <begin position="43"/>
        <end position="311"/>
    </location>
</feature>
<organism evidence="2 3">
    <name type="scientific">Nonomuraea dietziae</name>
    <dbReference type="NCBI Taxonomy" id="65515"/>
    <lineage>
        <taxon>Bacteria</taxon>
        <taxon>Bacillati</taxon>
        <taxon>Actinomycetota</taxon>
        <taxon>Actinomycetes</taxon>
        <taxon>Streptosporangiales</taxon>
        <taxon>Streptosporangiaceae</taxon>
        <taxon>Nonomuraea</taxon>
    </lineage>
</organism>
<protein>
    <submittedName>
        <fullName evidence="2">Pimeloyl-ACP methyl ester carboxylesterase</fullName>
    </submittedName>
</protein>
<dbReference type="EMBL" id="JACIBV010000001">
    <property type="protein sequence ID" value="MBB3726724.1"/>
    <property type="molecule type" value="Genomic_DNA"/>
</dbReference>
<name>A0A7W5V773_9ACTN</name>
<dbReference type="RefSeq" id="WP_183646379.1">
    <property type="nucleotide sequence ID" value="NZ_JACIBV010000001.1"/>
</dbReference>
<reference evidence="2 3" key="1">
    <citation type="submission" date="2020-08" db="EMBL/GenBank/DDBJ databases">
        <title>Sequencing the genomes of 1000 actinobacteria strains.</title>
        <authorList>
            <person name="Klenk H.-P."/>
        </authorList>
    </citation>
    <scope>NUCLEOTIDE SEQUENCE [LARGE SCALE GENOMIC DNA]</scope>
    <source>
        <strain evidence="2 3">DSM 44320</strain>
    </source>
</reference>